<dbReference type="EC" id="2.4.1.-" evidence="12"/>
<dbReference type="PANTHER" id="PTHR48438">
    <property type="entry name" value="ALPHA-(1,3)-FUCOSYLTRANSFERASE C-RELATED"/>
    <property type="match status" value="1"/>
</dbReference>
<evidence type="ECO:0000256" key="8">
    <source>
        <dbReference type="ARBA" id="ARBA00022989"/>
    </source>
</evidence>
<evidence type="ECO:0000256" key="9">
    <source>
        <dbReference type="ARBA" id="ARBA00023034"/>
    </source>
</evidence>
<dbReference type="Proteomes" id="UP000823941">
    <property type="component" value="Chromosome 13"/>
</dbReference>
<keyword evidence="9 12" id="KW-0333">Golgi apparatus</keyword>
<dbReference type="PANTHER" id="PTHR48438:SF1">
    <property type="entry name" value="ALPHA-(1,3)-FUCOSYLTRANSFERASE C-RELATED"/>
    <property type="match status" value="1"/>
</dbReference>
<dbReference type="SUPFAM" id="SSF53756">
    <property type="entry name" value="UDP-Glycosyltransferase/glycogen phosphorylase"/>
    <property type="match status" value="1"/>
</dbReference>
<comment type="subcellular location">
    <subcellularLocation>
        <location evidence="1 12">Golgi apparatus</location>
        <location evidence="1 12">Golgi stack membrane</location>
        <topology evidence="1 12">Single-pass type II membrane protein</topology>
    </subcellularLocation>
</comment>
<keyword evidence="10 12" id="KW-0472">Membrane</keyword>
<gene>
    <name evidence="15" type="ORF">JYU34_009689</name>
</gene>
<feature type="transmembrane region" description="Helical" evidence="12">
    <location>
        <begin position="12"/>
        <end position="31"/>
    </location>
</feature>
<keyword evidence="5 12" id="KW-0808">Transferase</keyword>
<dbReference type="InterPro" id="IPR001503">
    <property type="entry name" value="Glyco_trans_10"/>
</dbReference>
<evidence type="ECO:0000313" key="16">
    <source>
        <dbReference type="Proteomes" id="UP000823941"/>
    </source>
</evidence>
<keyword evidence="6 12" id="KW-0812">Transmembrane</keyword>
<comment type="pathway">
    <text evidence="2">Protein modification; protein glycosylation.</text>
</comment>
<protein>
    <recommendedName>
        <fullName evidence="12">Fucosyltransferase</fullName>
        <ecNumber evidence="12">2.4.1.-</ecNumber>
    </recommendedName>
</protein>
<evidence type="ECO:0000256" key="5">
    <source>
        <dbReference type="ARBA" id="ARBA00022679"/>
    </source>
</evidence>
<dbReference type="Pfam" id="PF17039">
    <property type="entry name" value="Glyco_tran_10_N"/>
    <property type="match status" value="1"/>
</dbReference>
<proteinExistence type="inferred from homology"/>
<feature type="domain" description="Fucosyltransferase N-terminal" evidence="14">
    <location>
        <begin position="49"/>
        <end position="162"/>
    </location>
</feature>
<dbReference type="InterPro" id="IPR055270">
    <property type="entry name" value="Glyco_tran_10_C"/>
</dbReference>
<dbReference type="Gene3D" id="3.40.50.11660">
    <property type="entry name" value="Glycosyl transferase family 10, C-terminal domain"/>
    <property type="match status" value="1"/>
</dbReference>
<evidence type="ECO:0000313" key="15">
    <source>
        <dbReference type="EMBL" id="KAG7305599.1"/>
    </source>
</evidence>
<accession>A0ABQ7QLF2</accession>
<evidence type="ECO:0000256" key="6">
    <source>
        <dbReference type="ARBA" id="ARBA00022692"/>
    </source>
</evidence>
<evidence type="ECO:0000259" key="13">
    <source>
        <dbReference type="Pfam" id="PF00852"/>
    </source>
</evidence>
<dbReference type="InterPro" id="IPR038577">
    <property type="entry name" value="GT10-like_C_sf"/>
</dbReference>
<organism evidence="15 16">
    <name type="scientific">Plutella xylostella</name>
    <name type="common">Diamondback moth</name>
    <name type="synonym">Plutella maculipennis</name>
    <dbReference type="NCBI Taxonomy" id="51655"/>
    <lineage>
        <taxon>Eukaryota</taxon>
        <taxon>Metazoa</taxon>
        <taxon>Ecdysozoa</taxon>
        <taxon>Arthropoda</taxon>
        <taxon>Hexapoda</taxon>
        <taxon>Insecta</taxon>
        <taxon>Pterygota</taxon>
        <taxon>Neoptera</taxon>
        <taxon>Endopterygota</taxon>
        <taxon>Lepidoptera</taxon>
        <taxon>Glossata</taxon>
        <taxon>Ditrysia</taxon>
        <taxon>Yponomeutoidea</taxon>
        <taxon>Plutellidae</taxon>
        <taxon>Plutella</taxon>
    </lineage>
</organism>
<keyword evidence="4 12" id="KW-0328">Glycosyltransferase</keyword>
<keyword evidence="11" id="KW-0325">Glycoprotein</keyword>
<evidence type="ECO:0000259" key="14">
    <source>
        <dbReference type="Pfam" id="PF17039"/>
    </source>
</evidence>
<dbReference type="EMBL" id="JAHIBW010000013">
    <property type="protein sequence ID" value="KAG7305599.1"/>
    <property type="molecule type" value="Genomic_DNA"/>
</dbReference>
<dbReference type="InterPro" id="IPR031481">
    <property type="entry name" value="Glyco_tran_10_N"/>
</dbReference>
<evidence type="ECO:0000256" key="12">
    <source>
        <dbReference type="RuleBase" id="RU003832"/>
    </source>
</evidence>
<comment type="caution">
    <text evidence="15">The sequence shown here is derived from an EMBL/GenBank/DDBJ whole genome shotgun (WGS) entry which is preliminary data.</text>
</comment>
<evidence type="ECO:0000256" key="2">
    <source>
        <dbReference type="ARBA" id="ARBA00004922"/>
    </source>
</evidence>
<evidence type="ECO:0000256" key="10">
    <source>
        <dbReference type="ARBA" id="ARBA00023136"/>
    </source>
</evidence>
<keyword evidence="8 12" id="KW-1133">Transmembrane helix</keyword>
<keyword evidence="7" id="KW-0735">Signal-anchor</keyword>
<keyword evidence="16" id="KW-1185">Reference proteome</keyword>
<sequence>MWCSLVFRYKYLNYVLVCVIVLYMWLLFIGISDTRIGNKPVDALQVGMKYILRWEDSWHETGLDALEQGRDAFINNKCEFNNCYVTQNQNYFEDPTKFHAVVMFGKHLESYRRLPRLRSPKQKFVFATMESAHYYPICRKEFDNYFNWTWTFRLDSDVKWGYLTVYDAEGRPVGPRGPGGPGGTGATAWRDTYDPLPDRVRKRLKSKHKAAAWFVSNCRSKNKREVLVEKLNQELQLFNMTVDIYGACSKDKNNKCERFDDDCYKKLERDYFFYLAFENSFDKDYVTEKVLTAFNNYVVPIVYGDANYSRFLPPGSYLNAGDYSVKDLVKIMRGIMSDETLYEDFFRWKNHYRLKLTSYNEDLCKMCALMNDNTKLETISVYENFRQWWNGKHACKS</sequence>
<evidence type="ECO:0000256" key="1">
    <source>
        <dbReference type="ARBA" id="ARBA00004447"/>
    </source>
</evidence>
<evidence type="ECO:0000256" key="3">
    <source>
        <dbReference type="ARBA" id="ARBA00008919"/>
    </source>
</evidence>
<dbReference type="Pfam" id="PF00852">
    <property type="entry name" value="Glyco_transf_10"/>
    <property type="match status" value="1"/>
</dbReference>
<reference evidence="15 16" key="1">
    <citation type="submission" date="2021-06" db="EMBL/GenBank/DDBJ databases">
        <title>A haploid diamondback moth (Plutella xylostella L.) genome assembly resolves 31 chromosomes and identifies a diamide resistance mutation.</title>
        <authorList>
            <person name="Ward C.M."/>
            <person name="Perry K.D."/>
            <person name="Baker G."/>
            <person name="Powis K."/>
            <person name="Heckel D.G."/>
            <person name="Baxter S.W."/>
        </authorList>
    </citation>
    <scope>NUCLEOTIDE SEQUENCE [LARGE SCALE GENOMIC DNA]</scope>
    <source>
        <strain evidence="15 16">LV</strain>
        <tissue evidence="15">Single pupa</tissue>
    </source>
</reference>
<feature type="domain" description="Fucosyltransferase C-terminal" evidence="13">
    <location>
        <begin position="205"/>
        <end position="388"/>
    </location>
</feature>
<evidence type="ECO:0000256" key="11">
    <source>
        <dbReference type="ARBA" id="ARBA00023180"/>
    </source>
</evidence>
<evidence type="ECO:0000256" key="4">
    <source>
        <dbReference type="ARBA" id="ARBA00022676"/>
    </source>
</evidence>
<name>A0ABQ7QLF2_PLUXY</name>
<comment type="similarity">
    <text evidence="3 12">Belongs to the glycosyltransferase 10 family.</text>
</comment>
<evidence type="ECO:0000256" key="7">
    <source>
        <dbReference type="ARBA" id="ARBA00022968"/>
    </source>
</evidence>